<dbReference type="RefSeq" id="WP_305991764.1">
    <property type="nucleotide sequence ID" value="NZ_JAVAMP010000003.1"/>
</dbReference>
<feature type="region of interest" description="Disordered" evidence="1">
    <location>
        <begin position="20"/>
        <end position="46"/>
    </location>
</feature>
<reference evidence="2 3" key="1">
    <citation type="submission" date="2023-08" db="EMBL/GenBank/DDBJ databases">
        <authorList>
            <person name="Park J.-S."/>
        </authorList>
    </citation>
    <scope>NUCLEOTIDE SEQUENCE [LARGE SCALE GENOMIC DNA]</scope>
    <source>
        <strain evidence="2 3">2205SS18-9</strain>
    </source>
</reference>
<evidence type="ECO:0000313" key="3">
    <source>
        <dbReference type="Proteomes" id="UP001231941"/>
    </source>
</evidence>
<dbReference type="EMBL" id="JAVAMP010000003">
    <property type="protein sequence ID" value="MDP5274456.1"/>
    <property type="molecule type" value="Genomic_DNA"/>
</dbReference>
<gene>
    <name evidence="2" type="ORF">Q5Y73_10075</name>
</gene>
<evidence type="ECO:0000256" key="1">
    <source>
        <dbReference type="SAM" id="MobiDB-lite"/>
    </source>
</evidence>
<keyword evidence="3" id="KW-1185">Reference proteome</keyword>
<dbReference type="Proteomes" id="UP001231941">
    <property type="component" value="Unassembled WGS sequence"/>
</dbReference>
<proteinExistence type="predicted"/>
<sequence>MTEEEKENISTIEQDLKEAREYAEQKAKEAEVTSINHADTEYSETKEKVENGEIYIVDKYGQVVVNEEGLNLEEVAGSGIIEGGTISIENYVPADNEILATMTQDGSYTIAYLMIPQICQKAVDIISITSLENLIMIIIQYLGLGRQQQL</sequence>
<organism evidence="2 3">
    <name type="scientific">Chengkuizengella axinellae</name>
    <dbReference type="NCBI Taxonomy" id="3064388"/>
    <lineage>
        <taxon>Bacteria</taxon>
        <taxon>Bacillati</taxon>
        <taxon>Bacillota</taxon>
        <taxon>Bacilli</taxon>
        <taxon>Bacillales</taxon>
        <taxon>Paenibacillaceae</taxon>
        <taxon>Chengkuizengella</taxon>
    </lineage>
</organism>
<feature type="compositionally biased region" description="Basic and acidic residues" evidence="1">
    <location>
        <begin position="20"/>
        <end position="31"/>
    </location>
</feature>
<name>A0ABT9IYL7_9BACL</name>
<protein>
    <submittedName>
        <fullName evidence="2">Uncharacterized protein</fullName>
    </submittedName>
</protein>
<accession>A0ABT9IYL7</accession>
<comment type="caution">
    <text evidence="2">The sequence shown here is derived from an EMBL/GenBank/DDBJ whole genome shotgun (WGS) entry which is preliminary data.</text>
</comment>
<evidence type="ECO:0000313" key="2">
    <source>
        <dbReference type="EMBL" id="MDP5274456.1"/>
    </source>
</evidence>